<dbReference type="AlphaFoldDB" id="A0A369JQ34"/>
<proteinExistence type="predicted"/>
<organism evidence="1 2">
    <name type="scientific">Hypsizygus marmoreus</name>
    <name type="common">White beech mushroom</name>
    <name type="synonym">Agaricus marmoreus</name>
    <dbReference type="NCBI Taxonomy" id="39966"/>
    <lineage>
        <taxon>Eukaryota</taxon>
        <taxon>Fungi</taxon>
        <taxon>Dikarya</taxon>
        <taxon>Basidiomycota</taxon>
        <taxon>Agaricomycotina</taxon>
        <taxon>Agaricomycetes</taxon>
        <taxon>Agaricomycetidae</taxon>
        <taxon>Agaricales</taxon>
        <taxon>Tricholomatineae</taxon>
        <taxon>Lyophyllaceae</taxon>
        <taxon>Hypsizygus</taxon>
    </lineage>
</organism>
<reference evidence="1" key="1">
    <citation type="submission" date="2018-04" db="EMBL/GenBank/DDBJ databases">
        <title>Whole genome sequencing of Hypsizygus marmoreus.</title>
        <authorList>
            <person name="Choi I.-G."/>
            <person name="Min B."/>
            <person name="Kim J.-G."/>
            <person name="Kim S."/>
            <person name="Oh Y.-L."/>
            <person name="Kong W.-S."/>
            <person name="Park H."/>
            <person name="Jeong J."/>
            <person name="Song E.-S."/>
        </authorList>
    </citation>
    <scope>NUCLEOTIDE SEQUENCE [LARGE SCALE GENOMIC DNA]</scope>
    <source>
        <strain evidence="1">51987-8</strain>
    </source>
</reference>
<protein>
    <submittedName>
        <fullName evidence="1">Uncharacterized protein</fullName>
    </submittedName>
</protein>
<keyword evidence="2" id="KW-1185">Reference proteome</keyword>
<dbReference type="Proteomes" id="UP000076154">
    <property type="component" value="Unassembled WGS sequence"/>
</dbReference>
<dbReference type="InParanoid" id="A0A369JQ34"/>
<dbReference type="EMBL" id="LUEZ02000053">
    <property type="protein sequence ID" value="RDB21773.1"/>
    <property type="molecule type" value="Genomic_DNA"/>
</dbReference>
<gene>
    <name evidence="1" type="ORF">Hypma_010960</name>
</gene>
<comment type="caution">
    <text evidence="1">The sequence shown here is derived from an EMBL/GenBank/DDBJ whole genome shotgun (WGS) entry which is preliminary data.</text>
</comment>
<evidence type="ECO:0000313" key="1">
    <source>
        <dbReference type="EMBL" id="RDB21773.1"/>
    </source>
</evidence>
<name>A0A369JQ34_HYPMA</name>
<sequence>MLLCESILQLNPRALLPEISSWMPSTSFDDVLKRSRLAIPREYAQSAHLRMVHELVATLRATFTFVDATKDLLQRRCLEYVLFLDSIKRCKSRMDGLGIRLPKLDHFMERIQIVRSDPMDYICPEIPTLRKDLGFWDDAIAHLKAIMRESFEHIFRKEGITVTKSWSVSVSQSSPKVLSMTAQRVLISSSLLCRSIGEWYGSCQPRLSDTDRQLVDELCAADVAYRTKRSLEKFPGSVWNINMENIPSQQKDISTLFAETPEGFSRSHSILLMTTDAACWYTGRKGHYLTHALPSS</sequence>
<evidence type="ECO:0000313" key="2">
    <source>
        <dbReference type="Proteomes" id="UP000076154"/>
    </source>
</evidence>
<accession>A0A369JQ34</accession>